<dbReference type="EMBL" id="BJTG01000006">
    <property type="protein sequence ID" value="GEJ57931.1"/>
    <property type="molecule type" value="Genomic_DNA"/>
</dbReference>
<feature type="domain" description="Vitamin K epoxide reductase" evidence="11">
    <location>
        <begin position="9"/>
        <end position="148"/>
    </location>
</feature>
<comment type="subcellular location">
    <subcellularLocation>
        <location evidence="1">Membrane</location>
        <topology evidence="1">Multi-pass membrane protein</topology>
    </subcellularLocation>
</comment>
<dbReference type="Proteomes" id="UP000503640">
    <property type="component" value="Unassembled WGS sequence"/>
</dbReference>
<evidence type="ECO:0000259" key="11">
    <source>
        <dbReference type="SMART" id="SM00756"/>
    </source>
</evidence>
<evidence type="ECO:0000256" key="3">
    <source>
        <dbReference type="ARBA" id="ARBA00022692"/>
    </source>
</evidence>
<keyword evidence="6" id="KW-0560">Oxidoreductase</keyword>
<evidence type="ECO:0000313" key="12">
    <source>
        <dbReference type="EMBL" id="GEJ57931.1"/>
    </source>
</evidence>
<evidence type="ECO:0000256" key="8">
    <source>
        <dbReference type="ARBA" id="ARBA00023157"/>
    </source>
</evidence>
<dbReference type="GO" id="GO:0016491">
    <property type="term" value="F:oxidoreductase activity"/>
    <property type="evidence" value="ECO:0007669"/>
    <property type="project" value="UniProtKB-KW"/>
</dbReference>
<dbReference type="AlphaFoldDB" id="A0A7I9VNF9"/>
<evidence type="ECO:0000256" key="4">
    <source>
        <dbReference type="ARBA" id="ARBA00022719"/>
    </source>
</evidence>
<dbReference type="RefSeq" id="WP_176065995.1">
    <property type="nucleotide sequence ID" value="NZ_BJTG01000006.1"/>
</dbReference>
<evidence type="ECO:0000313" key="13">
    <source>
        <dbReference type="Proteomes" id="UP000503640"/>
    </source>
</evidence>
<comment type="similarity">
    <text evidence="2">Belongs to the VKOR family.</text>
</comment>
<protein>
    <recommendedName>
        <fullName evidence="11">Vitamin K epoxide reductase domain-containing protein</fullName>
    </recommendedName>
</protein>
<dbReference type="SMART" id="SM00756">
    <property type="entry name" value="VKc"/>
    <property type="match status" value="1"/>
</dbReference>
<dbReference type="InterPro" id="IPR038354">
    <property type="entry name" value="VKOR_sf"/>
</dbReference>
<feature type="transmembrane region" description="Helical" evidence="10">
    <location>
        <begin position="121"/>
        <end position="145"/>
    </location>
</feature>
<keyword evidence="5 10" id="KW-1133">Transmembrane helix</keyword>
<keyword evidence="8" id="KW-1015">Disulfide bond</keyword>
<keyword evidence="7 10" id="KW-0472">Membrane</keyword>
<keyword evidence="4" id="KW-0874">Quinone</keyword>
<evidence type="ECO:0000256" key="6">
    <source>
        <dbReference type="ARBA" id="ARBA00023002"/>
    </source>
</evidence>
<reference evidence="13" key="1">
    <citation type="journal article" date="2020" name="Appl. Environ. Microbiol.">
        <title>Diazotrophic Anaeromyxobacter Isolates from Soils.</title>
        <authorList>
            <person name="Masuda Y."/>
            <person name="Yamanaka H."/>
            <person name="Xu Z.X."/>
            <person name="Shiratori Y."/>
            <person name="Aono T."/>
            <person name="Amachi S."/>
            <person name="Senoo K."/>
            <person name="Itoh H."/>
        </authorList>
    </citation>
    <scope>NUCLEOTIDE SEQUENCE [LARGE SCALE GENOMIC DNA]</scope>
    <source>
        <strain evidence="13">R267</strain>
    </source>
</reference>
<feature type="transmembrane region" description="Helical" evidence="10">
    <location>
        <begin position="96"/>
        <end position="115"/>
    </location>
</feature>
<accession>A0A7I9VNF9</accession>
<dbReference type="InterPro" id="IPR012932">
    <property type="entry name" value="VKOR"/>
</dbReference>
<dbReference type="GO" id="GO:0016020">
    <property type="term" value="C:membrane"/>
    <property type="evidence" value="ECO:0007669"/>
    <property type="project" value="UniProtKB-SubCell"/>
</dbReference>
<evidence type="ECO:0000256" key="2">
    <source>
        <dbReference type="ARBA" id="ARBA00006214"/>
    </source>
</evidence>
<evidence type="ECO:0000256" key="5">
    <source>
        <dbReference type="ARBA" id="ARBA00022989"/>
    </source>
</evidence>
<gene>
    <name evidence="12" type="ORF">AMYX_26720</name>
</gene>
<organism evidence="12 13">
    <name type="scientific">Anaeromyxobacter diazotrophicus</name>
    <dbReference type="NCBI Taxonomy" id="2590199"/>
    <lineage>
        <taxon>Bacteria</taxon>
        <taxon>Pseudomonadati</taxon>
        <taxon>Myxococcota</taxon>
        <taxon>Myxococcia</taxon>
        <taxon>Myxococcales</taxon>
        <taxon>Cystobacterineae</taxon>
        <taxon>Anaeromyxobacteraceae</taxon>
        <taxon>Anaeromyxobacter</taxon>
    </lineage>
</organism>
<dbReference type="Pfam" id="PF07884">
    <property type="entry name" value="VKOR"/>
    <property type="match status" value="1"/>
</dbReference>
<keyword evidence="3 10" id="KW-0812">Transmembrane</keyword>
<dbReference type="GO" id="GO:0048038">
    <property type="term" value="F:quinone binding"/>
    <property type="evidence" value="ECO:0007669"/>
    <property type="project" value="UniProtKB-KW"/>
</dbReference>
<comment type="caution">
    <text evidence="12">The sequence shown here is derived from an EMBL/GenBank/DDBJ whole genome shotgun (WGS) entry which is preliminary data.</text>
</comment>
<proteinExistence type="inferred from homology"/>
<sequence length="170" mass="17311">MSHAPSDPSRWRDRIALAALASAGLLVSGYLAAYQLGAVAAPWDPVFGPASSARVLHSVVSRLLPVPDAAAGAAAYAVELALDLVGGAERWRTHPWLVLAFSAVAVALGVAGVALTAVQVLVVRAGCTLCLCSAALSIAIAWAVVAGDELRAALKTVSAGAGERGHARWR</sequence>
<keyword evidence="13" id="KW-1185">Reference proteome</keyword>
<keyword evidence="9" id="KW-0676">Redox-active center</keyword>
<evidence type="ECO:0000256" key="1">
    <source>
        <dbReference type="ARBA" id="ARBA00004141"/>
    </source>
</evidence>
<evidence type="ECO:0000256" key="7">
    <source>
        <dbReference type="ARBA" id="ARBA00023136"/>
    </source>
</evidence>
<name>A0A7I9VNF9_9BACT</name>
<dbReference type="Gene3D" id="1.20.1440.130">
    <property type="entry name" value="VKOR domain"/>
    <property type="match status" value="1"/>
</dbReference>
<evidence type="ECO:0000256" key="9">
    <source>
        <dbReference type="ARBA" id="ARBA00023284"/>
    </source>
</evidence>
<evidence type="ECO:0000256" key="10">
    <source>
        <dbReference type="SAM" id="Phobius"/>
    </source>
</evidence>